<feature type="transmembrane region" description="Helical" evidence="9">
    <location>
        <begin position="247"/>
        <end position="265"/>
    </location>
</feature>
<evidence type="ECO:0000256" key="3">
    <source>
        <dbReference type="ARBA" id="ARBA00022448"/>
    </source>
</evidence>
<keyword evidence="4" id="KW-1003">Cell membrane</keyword>
<dbReference type="InterPro" id="IPR001851">
    <property type="entry name" value="ABC_transp_permease"/>
</dbReference>
<feature type="transmembrane region" description="Helical" evidence="9">
    <location>
        <begin position="215"/>
        <end position="235"/>
    </location>
</feature>
<evidence type="ECO:0000256" key="7">
    <source>
        <dbReference type="ARBA" id="ARBA00022989"/>
    </source>
</evidence>
<feature type="transmembrane region" description="Helical" evidence="9">
    <location>
        <begin position="45"/>
        <end position="64"/>
    </location>
</feature>
<comment type="subcellular location">
    <subcellularLocation>
        <location evidence="1">Cell inner membrane</location>
        <topology evidence="1">Multi-pass membrane protein</topology>
    </subcellularLocation>
</comment>
<evidence type="ECO:0000256" key="6">
    <source>
        <dbReference type="ARBA" id="ARBA00022692"/>
    </source>
</evidence>
<dbReference type="CDD" id="cd06579">
    <property type="entry name" value="TM_PBP1_transp_AraH_like"/>
    <property type="match status" value="2"/>
</dbReference>
<evidence type="ECO:0000256" key="1">
    <source>
        <dbReference type="ARBA" id="ARBA00004429"/>
    </source>
</evidence>
<dbReference type="OrthoDB" id="8843934at2"/>
<protein>
    <submittedName>
        <fullName evidence="10">Inner-membrane translocator</fullName>
    </submittedName>
</protein>
<name>A0A084IPE2_SALHC</name>
<comment type="similarity">
    <text evidence="2">Belongs to the binding-protein-dependent transport system permease family. AraH/RbsC subfamily.</text>
</comment>
<keyword evidence="11" id="KW-1185">Reference proteome</keyword>
<feature type="transmembrane region" description="Helical" evidence="9">
    <location>
        <begin position="15"/>
        <end position="33"/>
    </location>
</feature>
<feature type="transmembrane region" description="Helical" evidence="9">
    <location>
        <begin position="379"/>
        <end position="398"/>
    </location>
</feature>
<dbReference type="eggNOG" id="COG1172">
    <property type="taxonomic scope" value="Bacteria"/>
</dbReference>
<evidence type="ECO:0000256" key="2">
    <source>
        <dbReference type="ARBA" id="ARBA00007942"/>
    </source>
</evidence>
<dbReference type="STRING" id="1304275.C41B8_03136"/>
<evidence type="ECO:0000313" key="10">
    <source>
        <dbReference type="EMBL" id="KEZ78576.1"/>
    </source>
</evidence>
<feature type="transmembrane region" description="Helical" evidence="9">
    <location>
        <begin position="163"/>
        <end position="184"/>
    </location>
</feature>
<dbReference type="Proteomes" id="UP000028302">
    <property type="component" value="Unassembled WGS sequence"/>
</dbReference>
<evidence type="ECO:0000256" key="9">
    <source>
        <dbReference type="SAM" id="Phobius"/>
    </source>
</evidence>
<reference evidence="10 11" key="1">
    <citation type="submission" date="2013-03" db="EMBL/GenBank/DDBJ databases">
        <title>Salinisphaera hydrothermalis C41B8 Genome Sequencing.</title>
        <authorList>
            <person name="Li C."/>
            <person name="Lai Q."/>
            <person name="Shao Z."/>
        </authorList>
    </citation>
    <scope>NUCLEOTIDE SEQUENCE [LARGE SCALE GENOMIC DNA]</scope>
    <source>
        <strain evidence="10 11">C41B8</strain>
    </source>
</reference>
<sequence length="680" mass="70253">MSATLPHMNIARHRGLLIAIGAFVTVSVLLQTLSRGGLTYFDLSFLSAGGAPLAIAAIGETLVILSGGFDLSAAAVVSLTNVFLAAYMPDTAAGQILFPILALGIGGLVGAVNGLFVGFLRLPAIVVTLATMFIVQGVTLLVMSQPGGAIPGGFVSLLSGDTITGVLPTPIVVVLAMLGVWWLIKHSRLGLSIYAIGSDASAAQSTGINERWARFWTFVLAGVLYAAAGVFVSAQTGSGDPHIGDPMLLQLFTAVVLGGTLLGGGRGGALGSVLGAYVIQMTANVLLVLNISPYYTTVAESVILLLAVLATTLSSDSQAMGYLRYSTLKIGRRWRGTRPLRRSRADAALPKDFGGHVAAERRSFSLADLWTRHGDQLRFVMPAYVLFGGLLAITFVMFAHRAGVFGYVDSLLVLTSFLAILGLGQGLVILTGGLDLSLPWNIAASGILLTQFVHGSNEAALWVIPLVLLFGSFAGLLNGIGVAILGISPIVVTLAMNGLLQGFALVLTGGAPQGWTAPFLQTFMTGEFLGVTPVIWFLIAFVAAGTLLLTRTTFGRQIYAVGNSESVARLSGVSVGRTLIAAYTVSGLCAALAGVLLTGFNGQAFNGMGDPYLLSSIAVVVVGGTLITGGRGHYLGILGGALALTALDTLLAGTMLSDSVKSIVYGCVVLAAVLALRERA</sequence>
<dbReference type="GO" id="GO:0022857">
    <property type="term" value="F:transmembrane transporter activity"/>
    <property type="evidence" value="ECO:0007669"/>
    <property type="project" value="InterPro"/>
</dbReference>
<evidence type="ECO:0000256" key="8">
    <source>
        <dbReference type="ARBA" id="ARBA00023136"/>
    </source>
</evidence>
<accession>A0A084IPE2</accession>
<feature type="transmembrane region" description="Helical" evidence="9">
    <location>
        <begin position="484"/>
        <end position="508"/>
    </location>
</feature>
<dbReference type="EMBL" id="APNK01000003">
    <property type="protein sequence ID" value="KEZ78576.1"/>
    <property type="molecule type" value="Genomic_DNA"/>
</dbReference>
<dbReference type="PANTHER" id="PTHR32196">
    <property type="entry name" value="ABC TRANSPORTER PERMEASE PROTEIN YPHD-RELATED-RELATED"/>
    <property type="match status" value="1"/>
</dbReference>
<comment type="caution">
    <text evidence="10">The sequence shown here is derived from an EMBL/GenBank/DDBJ whole genome shotgun (WGS) entry which is preliminary data.</text>
</comment>
<feature type="transmembrane region" description="Helical" evidence="9">
    <location>
        <begin position="528"/>
        <end position="549"/>
    </location>
</feature>
<feature type="transmembrane region" description="Helical" evidence="9">
    <location>
        <begin position="95"/>
        <end position="117"/>
    </location>
</feature>
<evidence type="ECO:0000256" key="5">
    <source>
        <dbReference type="ARBA" id="ARBA00022519"/>
    </source>
</evidence>
<feature type="transmembrane region" description="Helical" evidence="9">
    <location>
        <begin position="579"/>
        <end position="600"/>
    </location>
</feature>
<evidence type="ECO:0000256" key="4">
    <source>
        <dbReference type="ARBA" id="ARBA00022475"/>
    </source>
</evidence>
<feature type="transmembrane region" description="Helical" evidence="9">
    <location>
        <begin position="459"/>
        <end position="477"/>
    </location>
</feature>
<keyword evidence="5" id="KW-0997">Cell inner membrane</keyword>
<evidence type="ECO:0000313" key="11">
    <source>
        <dbReference type="Proteomes" id="UP000028302"/>
    </source>
</evidence>
<keyword evidence="3" id="KW-0813">Transport</keyword>
<dbReference type="Pfam" id="PF02653">
    <property type="entry name" value="BPD_transp_2"/>
    <property type="match status" value="2"/>
</dbReference>
<dbReference type="GO" id="GO:0005886">
    <property type="term" value="C:plasma membrane"/>
    <property type="evidence" value="ECO:0007669"/>
    <property type="project" value="UniProtKB-SubCell"/>
</dbReference>
<dbReference type="PATRIC" id="fig|1304275.5.peg.636"/>
<feature type="transmembrane region" description="Helical" evidence="9">
    <location>
        <begin position="659"/>
        <end position="676"/>
    </location>
</feature>
<keyword evidence="6 9" id="KW-0812">Transmembrane</keyword>
<feature type="transmembrane region" description="Helical" evidence="9">
    <location>
        <begin position="612"/>
        <end position="628"/>
    </location>
</feature>
<keyword evidence="8 9" id="KW-0472">Membrane</keyword>
<proteinExistence type="inferred from homology"/>
<feature type="transmembrane region" description="Helical" evidence="9">
    <location>
        <begin position="404"/>
        <end position="424"/>
    </location>
</feature>
<gene>
    <name evidence="10" type="ORF">C41B8_03136</name>
</gene>
<dbReference type="AlphaFoldDB" id="A0A084IPE2"/>
<feature type="transmembrane region" description="Helical" evidence="9">
    <location>
        <begin position="124"/>
        <end position="143"/>
    </location>
</feature>
<dbReference type="RefSeq" id="WP_037334007.1">
    <property type="nucleotide sequence ID" value="NZ_APNK01000003.1"/>
</dbReference>
<organism evidence="10 11">
    <name type="scientific">Salinisphaera hydrothermalis (strain C41B8)</name>
    <dbReference type="NCBI Taxonomy" id="1304275"/>
    <lineage>
        <taxon>Bacteria</taxon>
        <taxon>Pseudomonadati</taxon>
        <taxon>Pseudomonadota</taxon>
        <taxon>Gammaproteobacteria</taxon>
        <taxon>Salinisphaerales</taxon>
        <taxon>Salinisphaeraceae</taxon>
        <taxon>Salinisphaera</taxon>
    </lineage>
</organism>
<dbReference type="PANTHER" id="PTHR32196:SF21">
    <property type="entry name" value="ABC TRANSPORTER PERMEASE PROTEIN YPHD-RELATED"/>
    <property type="match status" value="1"/>
</dbReference>
<keyword evidence="7 9" id="KW-1133">Transmembrane helix</keyword>
<feature type="transmembrane region" description="Helical" evidence="9">
    <location>
        <begin position="635"/>
        <end position="653"/>
    </location>
</feature>